<dbReference type="EMBL" id="JANPWZ010000223">
    <property type="protein sequence ID" value="KAJ3578369.1"/>
    <property type="molecule type" value="Genomic_DNA"/>
</dbReference>
<comment type="caution">
    <text evidence="2">The sequence shown here is derived from an EMBL/GenBank/DDBJ whole genome shotgun (WGS) entry which is preliminary data.</text>
</comment>
<evidence type="ECO:0000313" key="2">
    <source>
        <dbReference type="EMBL" id="KAJ3578369.1"/>
    </source>
</evidence>
<sequence>MFGSKITPFQTCVQLDIEMAHDEQMERMNSRPKSDDGPHMAALQTLFGFDSEQMRQVRELPATVSWCRYLEDCFLPLLTEEYAVIWSTIGLPQPQVISHCWGLFQAVSHAISKQDDAGYSIEDVWKSIVFSLNENAELGVERGGSVNHGCPAEAGLERRCGGSYTGNPPTPCQPPWLEDGFCSTADSSSFSKLSKGDSASETYGKAQRRKVYSPLRVYHKLPFIMNHWQLRALFSNDSEGTEDIECNHQLSQEVLMSYRLLFGQYRASRKVARALLQEMEEKHDYDQLLACLCTKSRKETAKMLPETSWPISCRDYDNNLQEADSYSSQDDFPILGSRLIAIQEFNLRQQPSKLRDLWRDRRSPLQWYTFWAVLLVGGLSILLAILQLVAAIVQVVNP</sequence>
<gene>
    <name evidence="2" type="ORF">NPX13_g2193</name>
</gene>
<keyword evidence="1" id="KW-0472">Membrane</keyword>
<keyword evidence="1" id="KW-1133">Transmembrane helix</keyword>
<organism evidence="2 3">
    <name type="scientific">Xylaria arbuscula</name>
    <dbReference type="NCBI Taxonomy" id="114810"/>
    <lineage>
        <taxon>Eukaryota</taxon>
        <taxon>Fungi</taxon>
        <taxon>Dikarya</taxon>
        <taxon>Ascomycota</taxon>
        <taxon>Pezizomycotina</taxon>
        <taxon>Sordariomycetes</taxon>
        <taxon>Xylariomycetidae</taxon>
        <taxon>Xylariales</taxon>
        <taxon>Xylariaceae</taxon>
        <taxon>Xylaria</taxon>
    </lineage>
</organism>
<evidence type="ECO:0000256" key="1">
    <source>
        <dbReference type="SAM" id="Phobius"/>
    </source>
</evidence>
<feature type="transmembrane region" description="Helical" evidence="1">
    <location>
        <begin position="368"/>
        <end position="393"/>
    </location>
</feature>
<keyword evidence="3" id="KW-1185">Reference proteome</keyword>
<reference evidence="2" key="1">
    <citation type="submission" date="2022-07" db="EMBL/GenBank/DDBJ databases">
        <title>Genome Sequence of Xylaria arbuscula.</title>
        <authorList>
            <person name="Buettner E."/>
        </authorList>
    </citation>
    <scope>NUCLEOTIDE SEQUENCE</scope>
    <source>
        <strain evidence="2">VT107</strain>
    </source>
</reference>
<accession>A0A9W8NK90</accession>
<protein>
    <submittedName>
        <fullName evidence="2">Uncharacterized protein</fullName>
    </submittedName>
</protein>
<proteinExistence type="predicted"/>
<evidence type="ECO:0000313" key="3">
    <source>
        <dbReference type="Proteomes" id="UP001148614"/>
    </source>
</evidence>
<dbReference type="Proteomes" id="UP001148614">
    <property type="component" value="Unassembled WGS sequence"/>
</dbReference>
<name>A0A9W8NK90_9PEZI</name>
<dbReference type="AlphaFoldDB" id="A0A9W8NK90"/>
<keyword evidence="1" id="KW-0812">Transmembrane</keyword>